<comment type="caution">
    <text evidence="1">The sequence shown here is derived from an EMBL/GenBank/DDBJ whole genome shotgun (WGS) entry which is preliminary data.</text>
</comment>
<protein>
    <submittedName>
        <fullName evidence="1">Uncharacterized protein</fullName>
    </submittedName>
</protein>
<keyword evidence="2" id="KW-1185">Reference proteome</keyword>
<dbReference type="Proteomes" id="UP000652761">
    <property type="component" value="Unassembled WGS sequence"/>
</dbReference>
<dbReference type="EMBL" id="NMUH01000958">
    <property type="protein sequence ID" value="MQL87170.1"/>
    <property type="molecule type" value="Genomic_DNA"/>
</dbReference>
<name>A0A843UZZ9_COLES</name>
<sequence>MTVGHRLVALVVGGTDTSRRTGPQLILFPVPHSRGLRPESLEVPGIGLRQCSPQLLYLSWFARILGSFPTEPVTCEAHPYSLQVKESRRFLFRLPVRSRIAAVLGRHL</sequence>
<gene>
    <name evidence="1" type="ORF">Taro_019707</name>
</gene>
<proteinExistence type="predicted"/>
<accession>A0A843UZZ9</accession>
<evidence type="ECO:0000313" key="2">
    <source>
        <dbReference type="Proteomes" id="UP000652761"/>
    </source>
</evidence>
<evidence type="ECO:0000313" key="1">
    <source>
        <dbReference type="EMBL" id="MQL87170.1"/>
    </source>
</evidence>
<reference evidence="1" key="1">
    <citation type="submission" date="2017-07" db="EMBL/GenBank/DDBJ databases">
        <title>Taro Niue Genome Assembly and Annotation.</title>
        <authorList>
            <person name="Atibalentja N."/>
            <person name="Keating K."/>
            <person name="Fields C.J."/>
        </authorList>
    </citation>
    <scope>NUCLEOTIDE SEQUENCE</scope>
    <source>
        <strain evidence="1">Niue_2</strain>
        <tissue evidence="1">Leaf</tissue>
    </source>
</reference>
<dbReference type="AlphaFoldDB" id="A0A843UZZ9"/>
<organism evidence="1 2">
    <name type="scientific">Colocasia esculenta</name>
    <name type="common">Wild taro</name>
    <name type="synonym">Arum esculentum</name>
    <dbReference type="NCBI Taxonomy" id="4460"/>
    <lineage>
        <taxon>Eukaryota</taxon>
        <taxon>Viridiplantae</taxon>
        <taxon>Streptophyta</taxon>
        <taxon>Embryophyta</taxon>
        <taxon>Tracheophyta</taxon>
        <taxon>Spermatophyta</taxon>
        <taxon>Magnoliopsida</taxon>
        <taxon>Liliopsida</taxon>
        <taxon>Araceae</taxon>
        <taxon>Aroideae</taxon>
        <taxon>Colocasieae</taxon>
        <taxon>Colocasia</taxon>
    </lineage>
</organism>